<evidence type="ECO:0000313" key="3">
    <source>
        <dbReference type="EMBL" id="VTZ80042.1"/>
    </source>
</evidence>
<reference evidence="3" key="4">
    <citation type="submission" date="2019-05" db="EMBL/GenBank/DDBJ databases">
        <authorList>
            <consortium name="Pathogen Informatics"/>
        </authorList>
    </citation>
    <scope>NUCLEOTIDE SEQUENCE</scope>
    <source>
        <strain evidence="3">17X</strain>
    </source>
</reference>
<organism evidence="2 5">
    <name type="scientific">Plasmodium yoelii</name>
    <dbReference type="NCBI Taxonomy" id="5861"/>
    <lineage>
        <taxon>Eukaryota</taxon>
        <taxon>Sar</taxon>
        <taxon>Alveolata</taxon>
        <taxon>Apicomplexa</taxon>
        <taxon>Aconoidasida</taxon>
        <taxon>Haemosporida</taxon>
        <taxon>Plasmodiidae</taxon>
        <taxon>Plasmodium</taxon>
        <taxon>Plasmodium (Vinckeia)</taxon>
    </lineage>
</organism>
<feature type="transmembrane region" description="Helical" evidence="1">
    <location>
        <begin position="184"/>
        <end position="203"/>
    </location>
</feature>
<feature type="transmembrane region" description="Helical" evidence="1">
    <location>
        <begin position="31"/>
        <end position="47"/>
    </location>
</feature>
<dbReference type="GeneID" id="3790356"/>
<name>A0A078KAD4_PLAYE</name>
<dbReference type="AlphaFoldDB" id="A0A078KAD4"/>
<keyword evidence="1" id="KW-1133">Transmembrane helix</keyword>
<reference evidence="3" key="3">
    <citation type="submission" date="2014-05" db="EMBL/GenBank/DDBJ databases">
        <authorList>
            <person name="Aslett M.A."/>
            <person name="De Silva N."/>
        </authorList>
    </citation>
    <scope>NUCLEOTIDE SEQUENCE</scope>
    <source>
        <strain evidence="3">17X</strain>
    </source>
</reference>
<evidence type="ECO:0000313" key="4">
    <source>
        <dbReference type="Proteomes" id="UP000072874"/>
    </source>
</evidence>
<reference evidence="4 5" key="1">
    <citation type="journal article" date="2014" name="BMC Biol.">
        <title>A comprehensive evaluation of rodent malaria parasite genomes and gene expression.</title>
        <authorList>
            <person name="Otto T.D."/>
            <person name="Bohme U."/>
            <person name="Jackson A.P."/>
            <person name="Hunt M."/>
            <person name="Franke-Fayard B."/>
            <person name="Hoeijmakers W.A."/>
            <person name="Religa A.A."/>
            <person name="Robertson L."/>
            <person name="Sanders M."/>
            <person name="Ogun S.A."/>
            <person name="Cunningham D."/>
            <person name="Erhart A."/>
            <person name="Billker O."/>
            <person name="Khan S.M."/>
            <person name="Stunnenberg H.G."/>
            <person name="Langhorne J."/>
            <person name="Holder A.A."/>
            <person name="Waters A.P."/>
            <person name="Newbold C.I."/>
            <person name="Pain A."/>
            <person name="Berriman M."/>
            <person name="Janse C.J."/>
        </authorList>
    </citation>
    <scope>NUCLEOTIDE SEQUENCE [LARGE SCALE GENOMIC DNA]</scope>
    <source>
        <strain evidence="3 4">17X</strain>
        <strain evidence="2 5">YM</strain>
    </source>
</reference>
<keyword evidence="1" id="KW-0812">Transmembrane</keyword>
<evidence type="ECO:0000256" key="1">
    <source>
        <dbReference type="SAM" id="Phobius"/>
    </source>
</evidence>
<keyword evidence="1" id="KW-0472">Membrane</keyword>
<feature type="transmembrane region" description="Helical" evidence="1">
    <location>
        <begin position="68"/>
        <end position="88"/>
    </location>
</feature>
<feature type="transmembrane region" description="Helical" evidence="1">
    <location>
        <begin position="100"/>
        <end position="125"/>
    </location>
</feature>
<evidence type="ECO:0000313" key="2">
    <source>
        <dbReference type="EMBL" id="CDU19407.1"/>
    </source>
</evidence>
<dbReference type="EMBL" id="LM993666">
    <property type="protein sequence ID" value="VTZ80042.1"/>
    <property type="molecule type" value="Genomic_DNA"/>
</dbReference>
<gene>
    <name evidence="3" type="ORF">PY17X_1224100</name>
    <name evidence="2" type="ORF">PYYM_1223600</name>
</gene>
<feature type="transmembrane region" description="Helical" evidence="1">
    <location>
        <begin position="146"/>
        <end position="164"/>
    </location>
</feature>
<dbReference type="VEuPathDB" id="PlasmoDB:PY17X_1224100"/>
<dbReference type="VEuPathDB" id="PlasmoDB:PY04690"/>
<dbReference type="OrthoDB" id="419290at2759"/>
<dbReference type="Proteomes" id="UP000072904">
    <property type="component" value="Chromosome 12"/>
</dbReference>
<accession>A0A078KAD4</accession>
<evidence type="ECO:0000313" key="5">
    <source>
        <dbReference type="Proteomes" id="UP000072904"/>
    </source>
</evidence>
<dbReference type="Proteomes" id="UP000072874">
    <property type="component" value="Chromosome 12"/>
</dbReference>
<reference evidence="2" key="2">
    <citation type="submission" date="2014-05" db="EMBL/GenBank/DDBJ databases">
        <authorList>
            <person name="Aslett A.Martin."/>
            <person name="De Silva Nishadi"/>
        </authorList>
    </citation>
    <scope>NUCLEOTIDE SEQUENCE</scope>
    <source>
        <strain evidence="2">YM</strain>
    </source>
</reference>
<dbReference type="OMA" id="FIYMMFF"/>
<dbReference type="EMBL" id="LK934640">
    <property type="protein sequence ID" value="CDU19407.1"/>
    <property type="molecule type" value="Genomic_DNA"/>
</dbReference>
<dbReference type="KEGG" id="pyo:PY17X_1224100"/>
<sequence>MYPIILFLAIVIVVTILDVCPQIPKFYARKLTHILCGVFILMFDIVINGTRRNESQILGKSQTTNNEYGVYFIYIVAIVSILRCFFYPFRFGEYRDKGIIVYNTIVSLFFFFKLPLYVLTPIFFADPIAAIVGQYFSKHKIYKNKTLHGTLACFFVSLISLFYVKNYIHALILSSSLCLLELYGGTLDNFFMCFPVIIYMLFFKV</sequence>
<evidence type="ECO:0008006" key="6">
    <source>
        <dbReference type="Google" id="ProtNLM"/>
    </source>
</evidence>
<protein>
    <recommendedName>
        <fullName evidence="6">Phosphatidate cytidylyltransferase</fullName>
    </recommendedName>
</protein>
<dbReference type="RefSeq" id="XP_022812640.1">
    <property type="nucleotide sequence ID" value="XM_022956791.1"/>
</dbReference>
<dbReference type="VEuPathDB" id="PlasmoDB:PYYM_1223600"/>
<proteinExistence type="predicted"/>